<dbReference type="PANTHER" id="PTHR13696">
    <property type="entry name" value="P-LOOP CONTAINING NUCLEOSIDE TRIPHOSPHATE HYDROLASE"/>
    <property type="match status" value="1"/>
</dbReference>
<proteinExistence type="predicted"/>
<dbReference type="CDD" id="cd02042">
    <property type="entry name" value="ParAB_family"/>
    <property type="match status" value="1"/>
</dbReference>
<dbReference type="Proteomes" id="UP000317990">
    <property type="component" value="Unassembled WGS sequence"/>
</dbReference>
<accession>A0A524RM68</accession>
<dbReference type="InterPro" id="IPR050678">
    <property type="entry name" value="DNA_Partitioning_ATPase"/>
</dbReference>
<dbReference type="InterPro" id="IPR025669">
    <property type="entry name" value="AAA_dom"/>
</dbReference>
<comment type="caution">
    <text evidence="2">The sequence shown here is derived from an EMBL/GenBank/DDBJ whole genome shotgun (WGS) entry which is preliminary data.</text>
</comment>
<feature type="domain" description="AAA" evidence="1">
    <location>
        <begin position="1"/>
        <end position="109"/>
    </location>
</feature>
<evidence type="ECO:0000259" key="1">
    <source>
        <dbReference type="Pfam" id="PF13614"/>
    </source>
</evidence>
<name>A0A524RM68_9CHRO</name>
<reference evidence="2 3" key="1">
    <citation type="journal article" date="2019" name="mSystems">
        <title>Life at home and on the roam: Genomic adaptions reflect the dual lifestyle of an intracellular, facultative symbiont.</title>
        <authorList>
            <person name="Burgsdorf I."/>
        </authorList>
    </citation>
    <scope>NUCLEOTIDE SEQUENCE [LARGE SCALE GENOMIC DNA]</scope>
    <source>
        <strain evidence="2">277cV</strain>
    </source>
</reference>
<dbReference type="EMBL" id="SRMO01000078">
    <property type="protein sequence ID" value="TGG91411.1"/>
    <property type="molecule type" value="Genomic_DNA"/>
</dbReference>
<organism evidence="2 3">
    <name type="scientific">Aphanocapsa feldmannii 277cV</name>
    <dbReference type="NCBI Taxonomy" id="2507553"/>
    <lineage>
        <taxon>Bacteria</taxon>
        <taxon>Bacillati</taxon>
        <taxon>Cyanobacteriota</taxon>
        <taxon>Cyanophyceae</taxon>
        <taxon>Oscillatoriophycideae</taxon>
        <taxon>Chroococcales</taxon>
        <taxon>Microcystaceae</taxon>
        <taxon>Aphanocapsa</taxon>
    </lineage>
</organism>
<dbReference type="AlphaFoldDB" id="A0A524RM68"/>
<dbReference type="PANTHER" id="PTHR13696:SF99">
    <property type="entry name" value="COBYRINIC ACID AC-DIAMIDE SYNTHASE"/>
    <property type="match status" value="1"/>
</dbReference>
<dbReference type="Pfam" id="PF13614">
    <property type="entry name" value="AAA_31"/>
    <property type="match status" value="1"/>
</dbReference>
<gene>
    <name evidence="2" type="ORF">ERJ67_07990</name>
</gene>
<dbReference type="Gene3D" id="3.40.50.300">
    <property type="entry name" value="P-loop containing nucleotide triphosphate hydrolases"/>
    <property type="match status" value="1"/>
</dbReference>
<dbReference type="InterPro" id="IPR027417">
    <property type="entry name" value="P-loop_NTPase"/>
</dbReference>
<evidence type="ECO:0000313" key="3">
    <source>
        <dbReference type="Proteomes" id="UP000317990"/>
    </source>
</evidence>
<evidence type="ECO:0000313" key="2">
    <source>
        <dbReference type="EMBL" id="TGG91411.1"/>
    </source>
</evidence>
<protein>
    <recommendedName>
        <fullName evidence="1">AAA domain-containing protein</fullName>
    </recommendedName>
</protein>
<dbReference type="SUPFAM" id="SSF52540">
    <property type="entry name" value="P-loop containing nucleoside triphosphate hydrolases"/>
    <property type="match status" value="1"/>
</dbReference>
<sequence>MNTLAFFNNKGGVGKTTLVYHLTWMLAELGLSVVAADLDPQANLSSMFLDEDRLEAIWSEPGRPRTVSGSLGPLMEGTGDVAEPWIAGISPGIGLVVGDLALSTVEDEMSSQWPGCLDGKSRAFRVITAFWRLLAKAARKRDADISTVLP</sequence>